<feature type="transmembrane region" description="Helical" evidence="1">
    <location>
        <begin position="54"/>
        <end position="76"/>
    </location>
</feature>
<evidence type="ECO:0000256" key="1">
    <source>
        <dbReference type="SAM" id="Phobius"/>
    </source>
</evidence>
<dbReference type="VEuPathDB" id="FungiDB:BO70DRAFT_137742"/>
<accession>A0A317VAY9</accession>
<comment type="caution">
    <text evidence="2">The sequence shown here is derived from an EMBL/GenBank/DDBJ whole genome shotgun (WGS) entry which is preliminary data.</text>
</comment>
<reference evidence="2 3" key="1">
    <citation type="submission" date="2016-12" db="EMBL/GenBank/DDBJ databases">
        <title>The genomes of Aspergillus section Nigri reveals drivers in fungal speciation.</title>
        <authorList>
            <consortium name="DOE Joint Genome Institute"/>
            <person name="Vesth T.C."/>
            <person name="Nybo J."/>
            <person name="Theobald S."/>
            <person name="Brandl J."/>
            <person name="Frisvad J.C."/>
            <person name="Nielsen K.F."/>
            <person name="Lyhne E.K."/>
            <person name="Kogle M.E."/>
            <person name="Kuo A."/>
            <person name="Riley R."/>
            <person name="Clum A."/>
            <person name="Nolan M."/>
            <person name="Lipzen A."/>
            <person name="Salamov A."/>
            <person name="Henrissat B."/>
            <person name="Wiebenga A."/>
            <person name="De Vries R.P."/>
            <person name="Grigoriev I.V."/>
            <person name="Mortensen U.H."/>
            <person name="Andersen M.R."/>
            <person name="Baker S.E."/>
        </authorList>
    </citation>
    <scope>NUCLEOTIDE SEQUENCE [LARGE SCALE GENOMIC DNA]</scope>
    <source>
        <strain evidence="2 3">CBS 117.55</strain>
    </source>
</reference>
<gene>
    <name evidence="2" type="ORF">BO70DRAFT_137742</name>
</gene>
<dbReference type="Proteomes" id="UP000247233">
    <property type="component" value="Unassembled WGS sequence"/>
</dbReference>
<protein>
    <submittedName>
        <fullName evidence="2">Uncharacterized protein</fullName>
    </submittedName>
</protein>
<proteinExistence type="predicted"/>
<organism evidence="2 3">
    <name type="scientific">Aspergillus heteromorphus CBS 117.55</name>
    <dbReference type="NCBI Taxonomy" id="1448321"/>
    <lineage>
        <taxon>Eukaryota</taxon>
        <taxon>Fungi</taxon>
        <taxon>Dikarya</taxon>
        <taxon>Ascomycota</taxon>
        <taxon>Pezizomycotina</taxon>
        <taxon>Eurotiomycetes</taxon>
        <taxon>Eurotiomycetidae</taxon>
        <taxon>Eurotiales</taxon>
        <taxon>Aspergillaceae</taxon>
        <taxon>Aspergillus</taxon>
        <taxon>Aspergillus subgen. Circumdati</taxon>
    </lineage>
</organism>
<evidence type="ECO:0000313" key="3">
    <source>
        <dbReference type="Proteomes" id="UP000247233"/>
    </source>
</evidence>
<sequence>MCWPVCLFDELCQFAQLVSRLGRYSRRFCEATLLPFMRPSQLGKSERRSVHRSALLPLPSMYICACLLHTCIRLLLTY</sequence>
<keyword evidence="1" id="KW-0812">Transmembrane</keyword>
<name>A0A317VAY9_9EURO</name>
<dbReference type="EMBL" id="MSFL01000030">
    <property type="protein sequence ID" value="PWY70421.1"/>
    <property type="molecule type" value="Genomic_DNA"/>
</dbReference>
<dbReference type="RefSeq" id="XP_025395908.1">
    <property type="nucleotide sequence ID" value="XM_025538106.1"/>
</dbReference>
<evidence type="ECO:0000313" key="2">
    <source>
        <dbReference type="EMBL" id="PWY70421.1"/>
    </source>
</evidence>
<keyword evidence="3" id="KW-1185">Reference proteome</keyword>
<dbReference type="GeneID" id="37060343"/>
<keyword evidence="1" id="KW-1133">Transmembrane helix</keyword>
<dbReference type="AlphaFoldDB" id="A0A317VAY9"/>
<keyword evidence="1" id="KW-0472">Membrane</keyword>